<organism evidence="2 3">
    <name type="scientific">Orchesella dallaii</name>
    <dbReference type="NCBI Taxonomy" id="48710"/>
    <lineage>
        <taxon>Eukaryota</taxon>
        <taxon>Metazoa</taxon>
        <taxon>Ecdysozoa</taxon>
        <taxon>Arthropoda</taxon>
        <taxon>Hexapoda</taxon>
        <taxon>Collembola</taxon>
        <taxon>Entomobryomorpha</taxon>
        <taxon>Entomobryoidea</taxon>
        <taxon>Orchesellidae</taxon>
        <taxon>Orchesellinae</taxon>
        <taxon>Orchesella</taxon>
    </lineage>
</organism>
<proteinExistence type="predicted"/>
<comment type="caution">
    <text evidence="2">The sequence shown here is derived from an EMBL/GenBank/DDBJ whole genome shotgun (WGS) entry which is preliminary data.</text>
</comment>
<gene>
    <name evidence="2" type="ORF">ODALV1_LOCUS30475</name>
</gene>
<feature type="compositionally biased region" description="Basic residues" evidence="1">
    <location>
        <begin position="182"/>
        <end position="195"/>
    </location>
</feature>
<evidence type="ECO:0000313" key="2">
    <source>
        <dbReference type="EMBL" id="CAL8145390.1"/>
    </source>
</evidence>
<sequence>MGTMYGEDNEFFKLYNEFQQSAMYFSTLAWRQMMPRGRRGDSEMFQGYTQPEEDTGSISSAKVSKKALQVPKPKPLVPVISVTEYQNVGIVVSNKQKKVNFAHPLLVKSPTPVMMQMWEGGGGEGVILEDGLISHEVYDEPYSEDPSVVAVAESLAQYLSVGVCGDEDESQGQSQQEVGLNNRRRKRRSRKRRNKDNHMEEEGEEPHHCWDQDSFDENDPFAAFEVPLNMDDYEFVSDVRRCGDKKVGASKSIVKVCDEDGKEQMKVLYGNTGSERILKMEEVIEAYFLKLANEASD</sequence>
<feature type="compositionally biased region" description="Basic and acidic residues" evidence="1">
    <location>
        <begin position="196"/>
        <end position="209"/>
    </location>
</feature>
<feature type="region of interest" description="Disordered" evidence="1">
    <location>
        <begin position="166"/>
        <end position="209"/>
    </location>
</feature>
<reference evidence="2 3" key="1">
    <citation type="submission" date="2024-08" db="EMBL/GenBank/DDBJ databases">
        <authorList>
            <person name="Cucini C."/>
            <person name="Frati F."/>
        </authorList>
    </citation>
    <scope>NUCLEOTIDE SEQUENCE [LARGE SCALE GENOMIC DNA]</scope>
</reference>
<dbReference type="Proteomes" id="UP001642540">
    <property type="component" value="Unassembled WGS sequence"/>
</dbReference>
<accession>A0ABP1S6W7</accession>
<dbReference type="EMBL" id="CAXLJM020000164">
    <property type="protein sequence ID" value="CAL8145390.1"/>
    <property type="molecule type" value="Genomic_DNA"/>
</dbReference>
<protein>
    <submittedName>
        <fullName evidence="2">Uncharacterized protein</fullName>
    </submittedName>
</protein>
<keyword evidence="3" id="KW-1185">Reference proteome</keyword>
<evidence type="ECO:0000256" key="1">
    <source>
        <dbReference type="SAM" id="MobiDB-lite"/>
    </source>
</evidence>
<name>A0ABP1S6W7_9HEXA</name>
<feature type="region of interest" description="Disordered" evidence="1">
    <location>
        <begin position="41"/>
        <end position="60"/>
    </location>
</feature>
<evidence type="ECO:0000313" key="3">
    <source>
        <dbReference type="Proteomes" id="UP001642540"/>
    </source>
</evidence>